<dbReference type="HOGENOM" id="CLU_315943_0_0_1"/>
<accession>F4RA38</accession>
<dbReference type="AlphaFoldDB" id="F4RA38"/>
<feature type="compositionally biased region" description="Polar residues" evidence="1">
    <location>
        <begin position="393"/>
        <end position="405"/>
    </location>
</feature>
<evidence type="ECO:0000256" key="2">
    <source>
        <dbReference type="SAM" id="SignalP"/>
    </source>
</evidence>
<dbReference type="EMBL" id="GL883094">
    <property type="protein sequence ID" value="EGG10414.1"/>
    <property type="molecule type" value="Genomic_DNA"/>
</dbReference>
<keyword evidence="2" id="KW-0732">Signal</keyword>
<gene>
    <name evidence="3" type="ORF">MELLADRAFT_60102</name>
</gene>
<feature type="compositionally biased region" description="Polar residues" evidence="1">
    <location>
        <begin position="209"/>
        <end position="226"/>
    </location>
</feature>
<organism evidence="4">
    <name type="scientific">Melampsora larici-populina (strain 98AG31 / pathotype 3-4-7)</name>
    <name type="common">Poplar leaf rust fungus</name>
    <dbReference type="NCBI Taxonomy" id="747676"/>
    <lineage>
        <taxon>Eukaryota</taxon>
        <taxon>Fungi</taxon>
        <taxon>Dikarya</taxon>
        <taxon>Basidiomycota</taxon>
        <taxon>Pucciniomycotina</taxon>
        <taxon>Pucciniomycetes</taxon>
        <taxon>Pucciniales</taxon>
        <taxon>Melampsoraceae</taxon>
        <taxon>Melampsora</taxon>
    </lineage>
</organism>
<protein>
    <submittedName>
        <fullName evidence="3">Uncharacterized protein</fullName>
    </submittedName>
</protein>
<reference evidence="4" key="1">
    <citation type="journal article" date="2011" name="Proc. Natl. Acad. Sci. U.S.A.">
        <title>Obligate biotrophy features unraveled by the genomic analysis of rust fungi.</title>
        <authorList>
            <person name="Duplessis S."/>
            <person name="Cuomo C.A."/>
            <person name="Lin Y.-C."/>
            <person name="Aerts A."/>
            <person name="Tisserant E."/>
            <person name="Veneault-Fourrey C."/>
            <person name="Joly D.L."/>
            <person name="Hacquard S."/>
            <person name="Amselem J."/>
            <person name="Cantarel B.L."/>
            <person name="Chiu R."/>
            <person name="Coutinho P.M."/>
            <person name="Feau N."/>
            <person name="Field M."/>
            <person name="Frey P."/>
            <person name="Gelhaye E."/>
            <person name="Goldberg J."/>
            <person name="Grabherr M.G."/>
            <person name="Kodira C.D."/>
            <person name="Kohler A."/>
            <person name="Kuees U."/>
            <person name="Lindquist E.A."/>
            <person name="Lucas S.M."/>
            <person name="Mago R."/>
            <person name="Mauceli E."/>
            <person name="Morin E."/>
            <person name="Murat C."/>
            <person name="Pangilinan J.L."/>
            <person name="Park R."/>
            <person name="Pearson M."/>
            <person name="Quesneville H."/>
            <person name="Rouhier N."/>
            <person name="Sakthikumar S."/>
            <person name="Salamov A.A."/>
            <person name="Schmutz J."/>
            <person name="Selles B."/>
            <person name="Shapiro H."/>
            <person name="Tanguay P."/>
            <person name="Tuskan G.A."/>
            <person name="Henrissat B."/>
            <person name="Van de Peer Y."/>
            <person name="Rouze P."/>
            <person name="Ellis J.G."/>
            <person name="Dodds P.N."/>
            <person name="Schein J.E."/>
            <person name="Zhong S."/>
            <person name="Hamelin R.C."/>
            <person name="Grigoriev I.V."/>
            <person name="Szabo L.J."/>
            <person name="Martin F."/>
        </authorList>
    </citation>
    <scope>NUCLEOTIDE SEQUENCE [LARGE SCALE GENOMIC DNA]</scope>
    <source>
        <strain evidence="4">98AG31 / pathotype 3-4-7</strain>
    </source>
</reference>
<dbReference type="RefSeq" id="XP_007405884.1">
    <property type="nucleotide sequence ID" value="XM_007405822.1"/>
</dbReference>
<feature type="region of interest" description="Disordered" evidence="1">
    <location>
        <begin position="275"/>
        <end position="405"/>
    </location>
</feature>
<feature type="region of interest" description="Disordered" evidence="1">
    <location>
        <begin position="510"/>
        <end position="557"/>
    </location>
</feature>
<dbReference type="Proteomes" id="UP000001072">
    <property type="component" value="Unassembled WGS sequence"/>
</dbReference>
<evidence type="ECO:0000313" key="4">
    <source>
        <dbReference type="Proteomes" id="UP000001072"/>
    </source>
</evidence>
<keyword evidence="4" id="KW-1185">Reference proteome</keyword>
<feature type="compositionally biased region" description="Basic and acidic residues" evidence="1">
    <location>
        <begin position="338"/>
        <end position="355"/>
    </location>
</feature>
<feature type="chain" id="PRO_5003314913" evidence="2">
    <location>
        <begin position="27"/>
        <end position="1038"/>
    </location>
</feature>
<dbReference type="GeneID" id="18929490"/>
<feature type="compositionally biased region" description="Low complexity" evidence="1">
    <location>
        <begin position="286"/>
        <end position="301"/>
    </location>
</feature>
<dbReference type="VEuPathDB" id="FungiDB:MELLADRAFT_60102"/>
<feature type="region of interest" description="Disordered" evidence="1">
    <location>
        <begin position="194"/>
        <end position="228"/>
    </location>
</feature>
<feature type="region of interest" description="Disordered" evidence="1">
    <location>
        <begin position="135"/>
        <end position="162"/>
    </location>
</feature>
<feature type="compositionally biased region" description="Basic and acidic residues" evidence="1">
    <location>
        <begin position="142"/>
        <end position="160"/>
    </location>
</feature>
<dbReference type="KEGG" id="mlr:MELLADRAFT_60102"/>
<name>F4RA38_MELLP</name>
<feature type="compositionally biased region" description="Polar residues" evidence="1">
    <location>
        <begin position="513"/>
        <end position="555"/>
    </location>
</feature>
<dbReference type="InParanoid" id="F4RA38"/>
<proteinExistence type="predicted"/>
<feature type="compositionally biased region" description="Polar residues" evidence="1">
    <location>
        <begin position="311"/>
        <end position="322"/>
    </location>
</feature>
<evidence type="ECO:0000313" key="3">
    <source>
        <dbReference type="EMBL" id="EGG10414.1"/>
    </source>
</evidence>
<evidence type="ECO:0000256" key="1">
    <source>
        <dbReference type="SAM" id="MobiDB-lite"/>
    </source>
</evidence>
<sequence length="1038" mass="118075">MPYQMSKIMMHKIFWSLPSLATLNSALQPKPNPSGPIQNFSEGNIWLDDSVNQVENLYHFDTPCTQDNLNFHDINQEKGEGHMLYDAIDPWKSPSDHQNEFPSHLEGGPQDGSFYDVLDAYWNTYGQLEPLLQPDELASHGPETHMENEKTADQSQELHYRSPKSSMDFDALVHPTQDNLYPHKRIKSACTTTHDNHNTPTPGMEGFTSIGTPENVPSTSTKSSTPGDLILDHTKMVKKSQLFQDSKDVPTNEDMYLYTLLNEFSGNLDPYQNLYDSHSNRLPGNEGSFERQSQGSSSRQSDPIGHLIQDPSKTFNQHQNVQESHRVHHNSPSSDMDLYEHMHASSENFHSHEGNKSTWPIKTYHNQNDFPGTGAGVSVSPNTAHKPLYPGPSSFQGSMSKASNKSDKVSSSMQIHSNVVNHVVSPESVIEPHKKCPQNTEWYGYDQSNLMGIPSNIVDHVLSPEFMMEIHNMNPANSNWDASNELPGVEQSILQHEKMNIQMRSDHRIPEMESTTSELQWTTPQQASSVQDKVTKTVSLETGNSPPSTSHSPQRSVAPRNIHQIKNNEDVDHSGCVARFPLVPKSKNSKFSSGPCSKLLPKLQKIGGFLVNNSPGLCYETTFWFENLEKDMIKNNNQGESTLKLIDKAIKSAHLRITMCFLGLVGIFANQGGDRLSLEVVLKQGWNLIKLHFEDWRKLNIIDKNGNLIVQSKQKLSRQSNLHHPLFWFHDLSKLAQPQRLPVDLVYYLKAKWDMQIPTSKMGVNNLAAYHLEIQYFHDVYMKPSHGGFYGRGDIRNLAFRGVKLLGKHITPETRNFSTWYIVCKKLAETAQFHSPIGFDLCHEVHSFFVSLIEHLLNTYKGLYQCDISSAGKTQGEKIKDLSICNPHDENFGRIVQSISLAEYRVTVGFIGLVRVLYQKKIQADTLILLLKSAWDFLKGIFSKWKDLKSYNNTLVFDGKKITQNKWKLDYSDPHELFNALWQHEDYLRNPIPLYCLKSLLKAWNKELEFLQKLHPNSFNFVIQVLSAKTPLDYKKLL</sequence>
<feature type="compositionally biased region" description="Polar residues" evidence="1">
    <location>
        <begin position="356"/>
        <end position="370"/>
    </location>
</feature>
<feature type="signal peptide" evidence="2">
    <location>
        <begin position="1"/>
        <end position="26"/>
    </location>
</feature>